<dbReference type="PANTHER" id="PTHR43531:SF11">
    <property type="entry name" value="METHYL-ACCEPTING CHEMOTAXIS PROTEIN 3"/>
    <property type="match status" value="1"/>
</dbReference>
<evidence type="ECO:0000313" key="4">
    <source>
        <dbReference type="EMBL" id="QLG89308.1"/>
    </source>
</evidence>
<gene>
    <name evidence="4" type="ORF">HQ393_14220</name>
</gene>
<evidence type="ECO:0008006" key="6">
    <source>
        <dbReference type="Google" id="ProtNLM"/>
    </source>
</evidence>
<dbReference type="Proteomes" id="UP000509597">
    <property type="component" value="Chromosome"/>
</dbReference>
<evidence type="ECO:0000313" key="5">
    <source>
        <dbReference type="Proteomes" id="UP000509597"/>
    </source>
</evidence>
<keyword evidence="3" id="KW-0472">Membrane</keyword>
<dbReference type="GO" id="GO:0005886">
    <property type="term" value="C:plasma membrane"/>
    <property type="evidence" value="ECO:0007669"/>
    <property type="project" value="TreeGrafter"/>
</dbReference>
<evidence type="ECO:0000256" key="3">
    <source>
        <dbReference type="SAM" id="Phobius"/>
    </source>
</evidence>
<keyword evidence="3" id="KW-0812">Transmembrane</keyword>
<proteinExistence type="inferred from homology"/>
<dbReference type="AlphaFoldDB" id="A0A7H9BM41"/>
<dbReference type="SUPFAM" id="SSF58104">
    <property type="entry name" value="Methyl-accepting chemotaxis protein (MCP) signaling domain"/>
    <property type="match status" value="1"/>
</dbReference>
<dbReference type="GO" id="GO:0006935">
    <property type="term" value="P:chemotaxis"/>
    <property type="evidence" value="ECO:0007669"/>
    <property type="project" value="UniProtKB-KW"/>
</dbReference>
<dbReference type="KEGG" id="chiz:HQ393_14220"/>
<dbReference type="GO" id="GO:0004888">
    <property type="term" value="F:transmembrane signaling receptor activity"/>
    <property type="evidence" value="ECO:0007669"/>
    <property type="project" value="TreeGrafter"/>
</dbReference>
<reference evidence="4 5" key="1">
    <citation type="submission" date="2020-07" db="EMBL/GenBank/DDBJ databases">
        <title>Complete genome sequence of Chitinibacter sp. 2T18.</title>
        <authorList>
            <person name="Bae J.-W."/>
            <person name="Choi J.-W."/>
        </authorList>
    </citation>
    <scope>NUCLEOTIDE SEQUENCE [LARGE SCALE GENOMIC DNA]</scope>
    <source>
        <strain evidence="4 5">2T18</strain>
    </source>
</reference>
<feature type="transmembrane region" description="Helical" evidence="3">
    <location>
        <begin position="181"/>
        <end position="200"/>
    </location>
</feature>
<evidence type="ECO:0000256" key="1">
    <source>
        <dbReference type="ARBA" id="ARBA00022500"/>
    </source>
</evidence>
<accession>A0A7H9BM41</accession>
<keyword evidence="1" id="KW-0145">Chemotaxis</keyword>
<dbReference type="PANTHER" id="PTHR43531">
    <property type="entry name" value="PROTEIN ICFG"/>
    <property type="match status" value="1"/>
</dbReference>
<dbReference type="RefSeq" id="WP_179355827.1">
    <property type="nucleotide sequence ID" value="NZ_CP058627.1"/>
</dbReference>
<dbReference type="Gene3D" id="1.10.287.950">
    <property type="entry name" value="Methyl-accepting chemotaxis protein"/>
    <property type="match status" value="1"/>
</dbReference>
<dbReference type="InterPro" id="IPR051310">
    <property type="entry name" value="MCP_chemotaxis"/>
</dbReference>
<organism evidence="4 5">
    <name type="scientific">Chitinibacter bivalviorum</name>
    <dbReference type="NCBI Taxonomy" id="2739434"/>
    <lineage>
        <taxon>Bacteria</taxon>
        <taxon>Pseudomonadati</taxon>
        <taxon>Pseudomonadota</taxon>
        <taxon>Betaproteobacteria</taxon>
        <taxon>Neisseriales</taxon>
        <taxon>Chitinibacteraceae</taxon>
        <taxon>Chitinibacter</taxon>
    </lineage>
</organism>
<protein>
    <recommendedName>
        <fullName evidence="6">Methyl-accepting chemotaxis protein</fullName>
    </recommendedName>
</protein>
<sequence>MSLGLLLGCVTIYELNSLYKNEVARDEHNKTLSDSIAKILEANVQFKIQIQHLKNILLRGNEKNDFELELSQFTLQAQKVQSLLSQASLAMAHTGEAKAAILQLQREHAQVTEQYRHALLKFDPADPETGKKIDSQIRGIDQNLTDALSKKAATVAARNQIQDQLDAQATLNDIAQATRSYLIIALISAIVLISLFWLILRGILQQIGGDPEQARHLARQIVTGDLTASIHTNQPKSVLGQLKVMLDWLVDTVIDLRKTSRDLIHLSQQVQADAQAVASTAQQQAHAIEQSSTMLMQIAATVSQNAKHAQQLEKLIDLQPHLKDLAQEILYASKEQAQGVEQANKNLAILSNTTANNAAAANNLSRVAQYLALEAENLNASIELIKTE</sequence>
<evidence type="ECO:0000256" key="2">
    <source>
        <dbReference type="ARBA" id="ARBA00029447"/>
    </source>
</evidence>
<dbReference type="EMBL" id="CP058627">
    <property type="protein sequence ID" value="QLG89308.1"/>
    <property type="molecule type" value="Genomic_DNA"/>
</dbReference>
<keyword evidence="3" id="KW-1133">Transmembrane helix</keyword>
<comment type="similarity">
    <text evidence="2">Belongs to the methyl-accepting chemotaxis (MCP) protein family.</text>
</comment>
<keyword evidence="5" id="KW-1185">Reference proteome</keyword>
<name>A0A7H9BM41_9NEIS</name>